<evidence type="ECO:0000313" key="2">
    <source>
        <dbReference type="EMBL" id="GAA2008110.1"/>
    </source>
</evidence>
<dbReference type="Proteomes" id="UP001501585">
    <property type="component" value="Unassembled WGS sequence"/>
</dbReference>
<dbReference type="InterPro" id="IPR051908">
    <property type="entry name" value="Ribosomal_N-acetyltransferase"/>
</dbReference>
<dbReference type="PANTHER" id="PTHR43441">
    <property type="entry name" value="RIBOSOMAL-PROTEIN-SERINE ACETYLTRANSFERASE"/>
    <property type="match status" value="1"/>
</dbReference>
<dbReference type="Pfam" id="PF13302">
    <property type="entry name" value="Acetyltransf_3"/>
    <property type="match status" value="1"/>
</dbReference>
<feature type="domain" description="N-acetyltransferase" evidence="1">
    <location>
        <begin position="23"/>
        <end position="192"/>
    </location>
</feature>
<dbReference type="PANTHER" id="PTHR43441:SF10">
    <property type="entry name" value="ACETYLTRANSFERASE"/>
    <property type="match status" value="1"/>
</dbReference>
<reference evidence="3" key="1">
    <citation type="journal article" date="2019" name="Int. J. Syst. Evol. Microbiol.">
        <title>The Global Catalogue of Microorganisms (GCM) 10K type strain sequencing project: providing services to taxonomists for standard genome sequencing and annotation.</title>
        <authorList>
            <consortium name="The Broad Institute Genomics Platform"/>
            <consortium name="The Broad Institute Genome Sequencing Center for Infectious Disease"/>
            <person name="Wu L."/>
            <person name="Ma J."/>
        </authorList>
    </citation>
    <scope>NUCLEOTIDE SEQUENCE [LARGE SCALE GENOMIC DNA]</scope>
    <source>
        <strain evidence="3">JCM 15313</strain>
    </source>
</reference>
<protein>
    <submittedName>
        <fullName evidence="2">GNAT family N-acetyltransferase</fullName>
    </submittedName>
</protein>
<name>A0ABP5EZB1_9ACTN</name>
<dbReference type="PROSITE" id="PS51186">
    <property type="entry name" value="GNAT"/>
    <property type="match status" value="1"/>
</dbReference>
<gene>
    <name evidence="2" type="ORF">GCM10009799_39650</name>
</gene>
<evidence type="ECO:0000313" key="3">
    <source>
        <dbReference type="Proteomes" id="UP001501585"/>
    </source>
</evidence>
<dbReference type="EMBL" id="BAAAPC010000018">
    <property type="protein sequence ID" value="GAA2008110.1"/>
    <property type="molecule type" value="Genomic_DNA"/>
</dbReference>
<evidence type="ECO:0000259" key="1">
    <source>
        <dbReference type="PROSITE" id="PS51186"/>
    </source>
</evidence>
<keyword evidence="3" id="KW-1185">Reference proteome</keyword>
<organism evidence="2 3">
    <name type="scientific">Nocardiopsis rhodophaea</name>
    <dbReference type="NCBI Taxonomy" id="280238"/>
    <lineage>
        <taxon>Bacteria</taxon>
        <taxon>Bacillati</taxon>
        <taxon>Actinomycetota</taxon>
        <taxon>Actinomycetes</taxon>
        <taxon>Streptosporangiales</taxon>
        <taxon>Nocardiopsidaceae</taxon>
        <taxon>Nocardiopsis</taxon>
    </lineage>
</organism>
<accession>A0ABP5EZB1</accession>
<dbReference type="CDD" id="cd04301">
    <property type="entry name" value="NAT_SF"/>
    <property type="match status" value="1"/>
</dbReference>
<dbReference type="Gene3D" id="3.40.630.30">
    <property type="match status" value="1"/>
</dbReference>
<sequence>MQREPMTSPTKMMPIVILQTERLTLRAFTEADIDDVFAAVNDPLIQRWLPLPEPGVPYTRAEAEEWCRTVAPESRVTGDGQKWAITERDSGRFYGSIGFTRTIWPAQTTEIGYWLAPWARGRGLAAEATVAACRWAIGQGFQRIVLKAATGNAGSRRVAEKAGFVFEGIERNAMRLHEGRSDLALYSLIPSDLDGQAEGDAADGALSH</sequence>
<dbReference type="InterPro" id="IPR016181">
    <property type="entry name" value="Acyl_CoA_acyltransferase"/>
</dbReference>
<proteinExistence type="predicted"/>
<dbReference type="SUPFAM" id="SSF55729">
    <property type="entry name" value="Acyl-CoA N-acyltransferases (Nat)"/>
    <property type="match status" value="1"/>
</dbReference>
<comment type="caution">
    <text evidence="2">The sequence shown here is derived from an EMBL/GenBank/DDBJ whole genome shotgun (WGS) entry which is preliminary data.</text>
</comment>
<dbReference type="RefSeq" id="WP_344102643.1">
    <property type="nucleotide sequence ID" value="NZ_BAAAPC010000018.1"/>
</dbReference>
<dbReference type="InterPro" id="IPR000182">
    <property type="entry name" value="GNAT_dom"/>
</dbReference>